<evidence type="ECO:0000313" key="2">
    <source>
        <dbReference type="EMBL" id="PCK21394.1"/>
    </source>
</evidence>
<dbReference type="InterPro" id="IPR013154">
    <property type="entry name" value="ADH-like_N"/>
</dbReference>
<dbReference type="Pfam" id="PF13602">
    <property type="entry name" value="ADH_zinc_N_2"/>
    <property type="match status" value="1"/>
</dbReference>
<dbReference type="Proteomes" id="UP000230886">
    <property type="component" value="Unassembled WGS sequence"/>
</dbReference>
<accession>A0A2A5IVJ3</accession>
<organism evidence="2 3">
    <name type="scientific">Rhodococcus qingshengii</name>
    <dbReference type="NCBI Taxonomy" id="334542"/>
    <lineage>
        <taxon>Bacteria</taxon>
        <taxon>Bacillati</taxon>
        <taxon>Actinomycetota</taxon>
        <taxon>Actinomycetes</taxon>
        <taxon>Mycobacteriales</taxon>
        <taxon>Nocardiaceae</taxon>
        <taxon>Rhodococcus</taxon>
        <taxon>Rhodococcus erythropolis group</taxon>
    </lineage>
</organism>
<dbReference type="AlphaFoldDB" id="A0A2A5IVJ3"/>
<dbReference type="SUPFAM" id="SSF51735">
    <property type="entry name" value="NAD(P)-binding Rossmann-fold domains"/>
    <property type="match status" value="1"/>
</dbReference>
<evidence type="ECO:0000259" key="1">
    <source>
        <dbReference type="SMART" id="SM00829"/>
    </source>
</evidence>
<comment type="caution">
    <text evidence="2">The sequence shown here is derived from an EMBL/GenBank/DDBJ whole genome shotgun (WGS) entry which is preliminary data.</text>
</comment>
<protein>
    <recommendedName>
        <fullName evidence="1">Enoyl reductase (ER) domain-containing protein</fullName>
    </recommendedName>
</protein>
<feature type="domain" description="Enoyl reductase (ER)" evidence="1">
    <location>
        <begin position="2"/>
        <end position="291"/>
    </location>
</feature>
<dbReference type="SUPFAM" id="SSF50129">
    <property type="entry name" value="GroES-like"/>
    <property type="match status" value="1"/>
</dbReference>
<sequence>MDEIPMPTLRPGTVRIRVAAAAVNPADLAMRTFGRSMTGVDGPWVPGMDVAGVIDSVSESSSLQIGQRVMAVVVPYGEQTGGQAEYVVVPESSVAVIDDSLDFAEAATIPMNALTARMALVEMGLGRGDTVAVTGGAGHLATMFTLMACNQGLHVVADADPTEADSVRARGVELVFDRGPELAERIRESYRDGVAAVLDTALLGADIVRAVSDGGVLVTVRPGRIATVRGIDARLILVSNHATNEAAMRSVAEFVGEGVISGRVADVYSPDRVADAYRRQAAGGVRGRLVLDFEKAGN</sequence>
<name>A0A2A5IVJ3_RHOSG</name>
<dbReference type="InterPro" id="IPR020843">
    <property type="entry name" value="ER"/>
</dbReference>
<dbReference type="PANTHER" id="PTHR43482:SF1">
    <property type="entry name" value="PROTEIN AST1-RELATED"/>
    <property type="match status" value="1"/>
</dbReference>
<reference evidence="2 3" key="1">
    <citation type="submission" date="2017-07" db="EMBL/GenBank/DDBJ databases">
        <title>Draft sequence of Rhodococcus enclensis 23b-28.</title>
        <authorList>
            <person name="Besaury L."/>
            <person name="Sancelme M."/>
            <person name="Amato P."/>
            <person name="Lallement A."/>
            <person name="Delort A.-M."/>
        </authorList>
    </citation>
    <scope>NUCLEOTIDE SEQUENCE [LARGE SCALE GENOMIC DNA]</scope>
    <source>
        <strain evidence="2 3">23b-28</strain>
    </source>
</reference>
<dbReference type="InterPro" id="IPR052585">
    <property type="entry name" value="Lipid_raft_assoc_Zn_ADH"/>
</dbReference>
<proteinExistence type="predicted"/>
<dbReference type="SMART" id="SM00829">
    <property type="entry name" value="PKS_ER"/>
    <property type="match status" value="1"/>
</dbReference>
<dbReference type="GO" id="GO:0016491">
    <property type="term" value="F:oxidoreductase activity"/>
    <property type="evidence" value="ECO:0007669"/>
    <property type="project" value="InterPro"/>
</dbReference>
<dbReference type="InterPro" id="IPR011032">
    <property type="entry name" value="GroES-like_sf"/>
</dbReference>
<dbReference type="InterPro" id="IPR036291">
    <property type="entry name" value="NAD(P)-bd_dom_sf"/>
</dbReference>
<dbReference type="Gene3D" id="3.40.50.720">
    <property type="entry name" value="NAD(P)-binding Rossmann-like Domain"/>
    <property type="match status" value="1"/>
</dbReference>
<dbReference type="Gene3D" id="3.90.180.10">
    <property type="entry name" value="Medium-chain alcohol dehydrogenases, catalytic domain"/>
    <property type="match status" value="1"/>
</dbReference>
<dbReference type="PANTHER" id="PTHR43482">
    <property type="entry name" value="PROTEIN AST1-RELATED"/>
    <property type="match status" value="1"/>
</dbReference>
<evidence type="ECO:0000313" key="3">
    <source>
        <dbReference type="Proteomes" id="UP000230886"/>
    </source>
</evidence>
<dbReference type="Pfam" id="PF08240">
    <property type="entry name" value="ADH_N"/>
    <property type="match status" value="1"/>
</dbReference>
<dbReference type="EMBL" id="NOVD01000111">
    <property type="protein sequence ID" value="PCK21394.1"/>
    <property type="molecule type" value="Genomic_DNA"/>
</dbReference>
<gene>
    <name evidence="2" type="ORF">CHR55_33950</name>
</gene>
<dbReference type="CDD" id="cd05289">
    <property type="entry name" value="MDR_like_2"/>
    <property type="match status" value="1"/>
</dbReference>